<sequence>MKRETKKRIIWFAVFMFWIGMVSSILIYQNSNPSEIPAQNNSQPSTTPVIIEKADETGENNQDMIEIQFTGVKEKKQNQDFFVQYRLERDKARSEQINIYREMINNPNVDPSIKKNAQEALLRLTRHIEQEMEIESLIRARGFYDALAYMHENSIDLIIQTDGLTETDVTKIGDIVTKITDLRLEDITIIEKRITDID</sequence>
<keyword evidence="1" id="KW-0812">Transmembrane</keyword>
<evidence type="ECO:0000313" key="3">
    <source>
        <dbReference type="Proteomes" id="UP000267250"/>
    </source>
</evidence>
<accession>A0A3S9SZ31</accession>
<keyword evidence="1" id="KW-1133">Transmembrane helix</keyword>
<dbReference type="EMBL" id="CP016379">
    <property type="protein sequence ID" value="AZR73544.1"/>
    <property type="molecule type" value="Genomic_DNA"/>
</dbReference>
<dbReference type="AlphaFoldDB" id="A0A3S9SZ31"/>
<dbReference type="InterPro" id="IPR024232">
    <property type="entry name" value="SpoIIIAH"/>
</dbReference>
<name>A0A3S9SZ31_9FIRM</name>
<evidence type="ECO:0000256" key="1">
    <source>
        <dbReference type="SAM" id="Phobius"/>
    </source>
</evidence>
<dbReference type="RefSeq" id="WP_236777797.1">
    <property type="nucleotide sequence ID" value="NZ_CP016379.1"/>
</dbReference>
<organism evidence="2 3">
    <name type="scientific">Anoxybacter fermentans</name>
    <dbReference type="NCBI Taxonomy" id="1323375"/>
    <lineage>
        <taxon>Bacteria</taxon>
        <taxon>Bacillati</taxon>
        <taxon>Bacillota</taxon>
        <taxon>Clostridia</taxon>
        <taxon>Halanaerobiales</taxon>
        <taxon>Anoxybacter</taxon>
    </lineage>
</organism>
<dbReference type="KEGG" id="aft:BBF96_09185"/>
<feature type="transmembrane region" description="Helical" evidence="1">
    <location>
        <begin position="9"/>
        <end position="28"/>
    </location>
</feature>
<protein>
    <recommendedName>
        <fullName evidence="4">SpoIIIAH-like family protein</fullName>
    </recommendedName>
</protein>
<keyword evidence="1" id="KW-0472">Membrane</keyword>
<dbReference type="Proteomes" id="UP000267250">
    <property type="component" value="Chromosome"/>
</dbReference>
<dbReference type="Pfam" id="PF12685">
    <property type="entry name" value="SpoIIIAH"/>
    <property type="match status" value="1"/>
</dbReference>
<gene>
    <name evidence="2" type="ORF">BBF96_09185</name>
</gene>
<keyword evidence="3" id="KW-1185">Reference proteome</keyword>
<reference evidence="2 3" key="1">
    <citation type="submission" date="2016-07" db="EMBL/GenBank/DDBJ databases">
        <title>Genome and transcriptome analysis of iron-reducing fermentative bacteria Anoxybacter fermentans.</title>
        <authorList>
            <person name="Zeng X."/>
            <person name="Shao Z."/>
        </authorList>
    </citation>
    <scope>NUCLEOTIDE SEQUENCE [LARGE SCALE GENOMIC DNA]</scope>
    <source>
        <strain evidence="2 3">DY22613</strain>
    </source>
</reference>
<proteinExistence type="predicted"/>
<dbReference type="Gene3D" id="1.10.287.4300">
    <property type="entry name" value="Stage III sporulation protein AH-like"/>
    <property type="match status" value="1"/>
</dbReference>
<evidence type="ECO:0008006" key="4">
    <source>
        <dbReference type="Google" id="ProtNLM"/>
    </source>
</evidence>
<dbReference type="InterPro" id="IPR038503">
    <property type="entry name" value="SpoIIIAH_sf"/>
</dbReference>
<evidence type="ECO:0000313" key="2">
    <source>
        <dbReference type="EMBL" id="AZR73544.1"/>
    </source>
</evidence>